<evidence type="ECO:0000313" key="2">
    <source>
        <dbReference type="EMBL" id="RDH80756.1"/>
    </source>
</evidence>
<feature type="transmembrane region" description="Helical" evidence="1">
    <location>
        <begin position="249"/>
        <end position="272"/>
    </location>
</feature>
<accession>A0A370D993</accession>
<feature type="transmembrane region" description="Helical" evidence="1">
    <location>
        <begin position="115"/>
        <end position="136"/>
    </location>
</feature>
<organism evidence="2 3">
    <name type="scientific">endosymbiont of Galathealinum brachiosum</name>
    <dbReference type="NCBI Taxonomy" id="2200906"/>
    <lineage>
        <taxon>Bacteria</taxon>
        <taxon>Pseudomonadati</taxon>
        <taxon>Pseudomonadota</taxon>
        <taxon>Gammaproteobacteria</taxon>
        <taxon>sulfur-oxidizing symbionts</taxon>
    </lineage>
</organism>
<keyword evidence="1" id="KW-0472">Membrane</keyword>
<proteinExistence type="predicted"/>
<dbReference type="Proteomes" id="UP000254266">
    <property type="component" value="Unassembled WGS sequence"/>
</dbReference>
<evidence type="ECO:0000256" key="1">
    <source>
        <dbReference type="SAM" id="Phobius"/>
    </source>
</evidence>
<name>A0A370D993_9GAMM</name>
<dbReference type="EMBL" id="QFXC01000014">
    <property type="protein sequence ID" value="RDH80756.1"/>
    <property type="molecule type" value="Genomic_DNA"/>
</dbReference>
<sequence>MNKNFINKSLLTVFLILIVFLSYSNLLDELAEDYTEAGVERSLIVFAISRSLNGVISVAQGTEVALSPAGVGLTFAPGQILDPVNDLIERFSWVVMVSGASLGVQRLFLEITSSLLISVMLSIFIILLLLKIWGVFNRAEYKLLSLSFLKKGLVILMFIRFSVPTIALINEGLYLHYLQPQYTEAQEQLVNASDQIKSINETTRGNIDDSSNDLIGQVGVWLDQTRQSLDVEKQIQSLKQAASDMSHQVINLIVVFVVQTIIFPLLFLWLLIQSAKGIIRSFSI</sequence>
<keyword evidence="1" id="KW-0812">Transmembrane</keyword>
<evidence type="ECO:0000313" key="3">
    <source>
        <dbReference type="Proteomes" id="UP000254266"/>
    </source>
</evidence>
<gene>
    <name evidence="2" type="ORF">DIZ80_17165</name>
</gene>
<reference evidence="2 3" key="1">
    <citation type="journal article" date="2018" name="ISME J.">
        <title>Endosymbiont genomes yield clues of tubeworm success.</title>
        <authorList>
            <person name="Li Y."/>
            <person name="Liles M.R."/>
            <person name="Halanych K.M."/>
        </authorList>
    </citation>
    <scope>NUCLEOTIDE SEQUENCE [LARGE SCALE GENOMIC DNA]</scope>
    <source>
        <strain evidence="2">A1464</strain>
    </source>
</reference>
<keyword evidence="3" id="KW-1185">Reference proteome</keyword>
<protein>
    <submittedName>
        <fullName evidence="2">Uncharacterized protein</fullName>
    </submittedName>
</protein>
<feature type="transmembrane region" description="Helical" evidence="1">
    <location>
        <begin position="148"/>
        <end position="169"/>
    </location>
</feature>
<dbReference type="AlphaFoldDB" id="A0A370D993"/>
<keyword evidence="1" id="KW-1133">Transmembrane helix</keyword>
<comment type="caution">
    <text evidence="2">The sequence shown here is derived from an EMBL/GenBank/DDBJ whole genome shotgun (WGS) entry which is preliminary data.</text>
</comment>